<dbReference type="EMBL" id="ML996693">
    <property type="protein sequence ID" value="KAF2401490.1"/>
    <property type="molecule type" value="Genomic_DNA"/>
</dbReference>
<accession>A0A6G1HZN4</accession>
<dbReference type="AlphaFoldDB" id="A0A6G1HZN4"/>
<proteinExistence type="predicted"/>
<organism evidence="2 3">
    <name type="scientific">Trichodelitschia bisporula</name>
    <dbReference type="NCBI Taxonomy" id="703511"/>
    <lineage>
        <taxon>Eukaryota</taxon>
        <taxon>Fungi</taxon>
        <taxon>Dikarya</taxon>
        <taxon>Ascomycota</taxon>
        <taxon>Pezizomycotina</taxon>
        <taxon>Dothideomycetes</taxon>
        <taxon>Dothideomycetes incertae sedis</taxon>
        <taxon>Phaeotrichales</taxon>
        <taxon>Phaeotrichaceae</taxon>
        <taxon>Trichodelitschia</taxon>
    </lineage>
</organism>
<dbReference type="Proteomes" id="UP000799640">
    <property type="component" value="Unassembled WGS sequence"/>
</dbReference>
<evidence type="ECO:0000313" key="3">
    <source>
        <dbReference type="Proteomes" id="UP000799640"/>
    </source>
</evidence>
<dbReference type="OrthoDB" id="3945824at2759"/>
<gene>
    <name evidence="2" type="ORF">EJ06DRAFT_394128</name>
</gene>
<reference evidence="2" key="1">
    <citation type="journal article" date="2020" name="Stud. Mycol.">
        <title>101 Dothideomycetes genomes: a test case for predicting lifestyles and emergence of pathogens.</title>
        <authorList>
            <person name="Haridas S."/>
            <person name="Albert R."/>
            <person name="Binder M."/>
            <person name="Bloem J."/>
            <person name="Labutti K."/>
            <person name="Salamov A."/>
            <person name="Andreopoulos B."/>
            <person name="Baker S."/>
            <person name="Barry K."/>
            <person name="Bills G."/>
            <person name="Bluhm B."/>
            <person name="Cannon C."/>
            <person name="Castanera R."/>
            <person name="Culley D."/>
            <person name="Daum C."/>
            <person name="Ezra D."/>
            <person name="Gonzalez J."/>
            <person name="Henrissat B."/>
            <person name="Kuo A."/>
            <person name="Liang C."/>
            <person name="Lipzen A."/>
            <person name="Lutzoni F."/>
            <person name="Magnuson J."/>
            <person name="Mondo S."/>
            <person name="Nolan M."/>
            <person name="Ohm R."/>
            <person name="Pangilinan J."/>
            <person name="Park H.-J."/>
            <person name="Ramirez L."/>
            <person name="Alfaro M."/>
            <person name="Sun H."/>
            <person name="Tritt A."/>
            <person name="Yoshinaga Y."/>
            <person name="Zwiers L.-H."/>
            <person name="Turgeon B."/>
            <person name="Goodwin S."/>
            <person name="Spatafora J."/>
            <person name="Crous P."/>
            <person name="Grigoriev I."/>
        </authorList>
    </citation>
    <scope>NUCLEOTIDE SEQUENCE</scope>
    <source>
        <strain evidence="2">CBS 262.69</strain>
    </source>
</reference>
<feature type="signal peptide" evidence="1">
    <location>
        <begin position="1"/>
        <end position="17"/>
    </location>
</feature>
<evidence type="ECO:0000256" key="1">
    <source>
        <dbReference type="SAM" id="SignalP"/>
    </source>
</evidence>
<keyword evidence="1" id="KW-0732">Signal</keyword>
<keyword evidence="3" id="KW-1185">Reference proteome</keyword>
<feature type="chain" id="PRO_5026181584" evidence="1">
    <location>
        <begin position="18"/>
        <end position="247"/>
    </location>
</feature>
<evidence type="ECO:0000313" key="2">
    <source>
        <dbReference type="EMBL" id="KAF2401490.1"/>
    </source>
</evidence>
<protein>
    <submittedName>
        <fullName evidence="2">Uncharacterized protein</fullName>
    </submittedName>
</protein>
<sequence>MLFSSLSLVLLSGIVAADSASLSPSTSAPATPSPTTLQTSTTSAAKCKASCKLGMEFTLYSWTALEVTTEIVAATILYIVDSSGATETVTKRNPLPSNIELPPTNTDGTQIATLTYAAEFNVTTTKVLAYPTSFVAYPAEYSWAGTLPTTDAAGDSTCSTGTATMNTVPLHVPTTTQGAPPPPASDDPKGYVWSLATETCFTDWVQPTLTVPNHAALDLCTTKPHCPQGISAQQTALLLTETSTSHR</sequence>
<name>A0A6G1HZN4_9PEZI</name>